<dbReference type="Pfam" id="PF04080">
    <property type="entry name" value="Per1"/>
    <property type="match status" value="1"/>
</dbReference>
<evidence type="ECO:0000313" key="9">
    <source>
        <dbReference type="EMBL" id="KAJ8969576.1"/>
    </source>
</evidence>
<reference evidence="9" key="1">
    <citation type="journal article" date="2023" name="Insect Mol. Biol.">
        <title>Genome sequencing provides insights into the evolution of gene families encoding plant cell wall-degrading enzymes in longhorned beetles.</title>
        <authorList>
            <person name="Shin N.R."/>
            <person name="Okamura Y."/>
            <person name="Kirsch R."/>
            <person name="Pauchet Y."/>
        </authorList>
    </citation>
    <scope>NUCLEOTIDE SEQUENCE</scope>
    <source>
        <strain evidence="9">MMC_N1</strain>
    </source>
</reference>
<feature type="transmembrane region" description="Helical" evidence="8">
    <location>
        <begin position="163"/>
        <end position="181"/>
    </location>
</feature>
<evidence type="ECO:0000256" key="7">
    <source>
        <dbReference type="ARBA" id="ARBA00023136"/>
    </source>
</evidence>
<comment type="similarity">
    <text evidence="2 8">Belongs to the PGAP3 family.</text>
</comment>
<keyword evidence="8" id="KW-0333">Golgi apparatus</keyword>
<feature type="transmembrane region" description="Helical" evidence="8">
    <location>
        <begin position="188"/>
        <end position="205"/>
    </location>
</feature>
<feature type="transmembrane region" description="Helical" evidence="8">
    <location>
        <begin position="282"/>
        <end position="300"/>
    </location>
</feature>
<feature type="signal peptide" evidence="8">
    <location>
        <begin position="1"/>
        <end position="19"/>
    </location>
</feature>
<feature type="transmembrane region" description="Helical" evidence="8">
    <location>
        <begin position="131"/>
        <end position="151"/>
    </location>
</feature>
<name>A0ABQ9J095_9CUCU</name>
<keyword evidence="5 8" id="KW-0732">Signal</keyword>
<organism evidence="9 10">
    <name type="scientific">Molorchus minor</name>
    <dbReference type="NCBI Taxonomy" id="1323400"/>
    <lineage>
        <taxon>Eukaryota</taxon>
        <taxon>Metazoa</taxon>
        <taxon>Ecdysozoa</taxon>
        <taxon>Arthropoda</taxon>
        <taxon>Hexapoda</taxon>
        <taxon>Insecta</taxon>
        <taxon>Pterygota</taxon>
        <taxon>Neoptera</taxon>
        <taxon>Endopterygota</taxon>
        <taxon>Coleoptera</taxon>
        <taxon>Polyphaga</taxon>
        <taxon>Cucujiformia</taxon>
        <taxon>Chrysomeloidea</taxon>
        <taxon>Cerambycidae</taxon>
        <taxon>Lamiinae</taxon>
        <taxon>Monochamini</taxon>
        <taxon>Molorchus</taxon>
    </lineage>
</organism>
<evidence type="ECO:0000256" key="1">
    <source>
        <dbReference type="ARBA" id="ARBA00004127"/>
    </source>
</evidence>
<proteinExistence type="inferred from homology"/>
<comment type="function">
    <text evidence="8">Involved in the lipid remodeling steps of GPI-anchor maturation.</text>
</comment>
<keyword evidence="10" id="KW-1185">Reference proteome</keyword>
<feature type="transmembrane region" description="Helical" evidence="8">
    <location>
        <begin position="250"/>
        <end position="270"/>
    </location>
</feature>
<evidence type="ECO:0000256" key="8">
    <source>
        <dbReference type="RuleBase" id="RU365066"/>
    </source>
</evidence>
<dbReference type="Proteomes" id="UP001162164">
    <property type="component" value="Unassembled WGS sequence"/>
</dbReference>
<gene>
    <name evidence="9" type="ORF">NQ317_000072</name>
</gene>
<keyword evidence="4 8" id="KW-0812">Transmembrane</keyword>
<comment type="caution">
    <text evidence="9">The sequence shown here is derived from an EMBL/GenBank/DDBJ whole genome shotgun (WGS) entry which is preliminary data.</text>
</comment>
<feature type="transmembrane region" description="Helical" evidence="8">
    <location>
        <begin position="225"/>
        <end position="243"/>
    </location>
</feature>
<evidence type="ECO:0000256" key="3">
    <source>
        <dbReference type="ARBA" id="ARBA00022502"/>
    </source>
</evidence>
<sequence>MHFFLEYFILVNLINYCMSSIGDNSRYYKICLERCILLDCENFLSDSNRQQLILYLTQWSCRDDCSYECMWKTVDFFQERHSITPQFHGKWPFYRFLGLQEPASVFFSLLNAYVHLMMIRKFRKEVRSDSPLYWLWHAFFIVCLHAWFWSAVFHARDFPLTELLDYTCAFSIVLMSCYVMAIRVLRDILPGFALIIITFLFTVFFAKHVSYLSTGRIDYGYNMKLNIFVGAVIAICWIIWCLYNYKKQPYVWNCAKFVILTAIVTLLEVIDQPPIYYVFDSHSIWHLSTAPLAIFLYRFAIDDCKFLKKQEIKEDSKKLP</sequence>
<feature type="transmembrane region" description="Helical" evidence="8">
    <location>
        <begin position="102"/>
        <end position="119"/>
    </location>
</feature>
<protein>
    <recommendedName>
        <fullName evidence="8">Post-GPI attachment to proteins factor 3</fullName>
    </recommendedName>
</protein>
<evidence type="ECO:0000256" key="6">
    <source>
        <dbReference type="ARBA" id="ARBA00022989"/>
    </source>
</evidence>
<evidence type="ECO:0000256" key="4">
    <source>
        <dbReference type="ARBA" id="ARBA00022692"/>
    </source>
</evidence>
<dbReference type="PANTHER" id="PTHR13148:SF0">
    <property type="entry name" value="POST-GPI ATTACHMENT TO PROTEINS FACTOR 3"/>
    <property type="match status" value="1"/>
</dbReference>
<dbReference type="PANTHER" id="PTHR13148">
    <property type="entry name" value="PER1-RELATED"/>
    <property type="match status" value="1"/>
</dbReference>
<keyword evidence="6 8" id="KW-1133">Transmembrane helix</keyword>
<dbReference type="EMBL" id="JAPWTJ010001775">
    <property type="protein sequence ID" value="KAJ8969576.1"/>
    <property type="molecule type" value="Genomic_DNA"/>
</dbReference>
<dbReference type="InterPro" id="IPR007217">
    <property type="entry name" value="Per1-like"/>
</dbReference>
<accession>A0ABQ9J095</accession>
<feature type="chain" id="PRO_5044962183" description="Post-GPI attachment to proteins factor 3" evidence="8">
    <location>
        <begin position="20"/>
        <end position="320"/>
    </location>
</feature>
<evidence type="ECO:0000313" key="10">
    <source>
        <dbReference type="Proteomes" id="UP001162164"/>
    </source>
</evidence>
<evidence type="ECO:0000256" key="2">
    <source>
        <dbReference type="ARBA" id="ARBA00006387"/>
    </source>
</evidence>
<evidence type="ECO:0000256" key="5">
    <source>
        <dbReference type="ARBA" id="ARBA00022729"/>
    </source>
</evidence>
<keyword evidence="7 8" id="KW-0472">Membrane</keyword>
<comment type="subcellular location">
    <subcellularLocation>
        <location evidence="1">Endomembrane system</location>
        <topology evidence="1">Multi-pass membrane protein</topology>
    </subcellularLocation>
    <subcellularLocation>
        <location evidence="8">Golgi apparatus membrane</location>
        <topology evidence="8">Multi-pass membrane protein</topology>
    </subcellularLocation>
</comment>
<keyword evidence="3 8" id="KW-0337">GPI-anchor biosynthesis</keyword>